<evidence type="ECO:0000259" key="2">
    <source>
        <dbReference type="Pfam" id="PF00561"/>
    </source>
</evidence>
<feature type="domain" description="AB hydrolase-1" evidence="2">
    <location>
        <begin position="26"/>
        <end position="270"/>
    </location>
</feature>
<keyword evidence="4" id="KW-1185">Reference proteome</keyword>
<dbReference type="InterPro" id="IPR050266">
    <property type="entry name" value="AB_hydrolase_sf"/>
</dbReference>
<dbReference type="GO" id="GO:0016787">
    <property type="term" value="F:hydrolase activity"/>
    <property type="evidence" value="ECO:0007669"/>
    <property type="project" value="UniProtKB-KW"/>
</dbReference>
<protein>
    <submittedName>
        <fullName evidence="3">Alpha/beta fold hydrolase</fullName>
    </submittedName>
</protein>
<dbReference type="PANTHER" id="PTHR43798">
    <property type="entry name" value="MONOACYLGLYCEROL LIPASE"/>
    <property type="match status" value="1"/>
</dbReference>
<dbReference type="PRINTS" id="PR00111">
    <property type="entry name" value="ABHYDROLASE"/>
</dbReference>
<dbReference type="SUPFAM" id="SSF53474">
    <property type="entry name" value="alpha/beta-Hydrolases"/>
    <property type="match status" value="1"/>
</dbReference>
<dbReference type="Pfam" id="PF00561">
    <property type="entry name" value="Abhydrolase_1"/>
    <property type="match status" value="1"/>
</dbReference>
<comment type="caution">
    <text evidence="3">The sequence shown here is derived from an EMBL/GenBank/DDBJ whole genome shotgun (WGS) entry which is preliminary data.</text>
</comment>
<reference evidence="3" key="1">
    <citation type="submission" date="2022-12" db="EMBL/GenBank/DDBJ databases">
        <authorList>
            <person name="Krivoruchko A.V."/>
            <person name="Elkin A."/>
        </authorList>
    </citation>
    <scope>NUCLEOTIDE SEQUENCE</scope>
    <source>
        <strain evidence="3">IEGM 1391</strain>
    </source>
</reference>
<organism evidence="3 4">
    <name type="scientific">Rhodococcus ruber</name>
    <dbReference type="NCBI Taxonomy" id="1830"/>
    <lineage>
        <taxon>Bacteria</taxon>
        <taxon>Bacillati</taxon>
        <taxon>Actinomycetota</taxon>
        <taxon>Actinomycetes</taxon>
        <taxon>Mycobacteriales</taxon>
        <taxon>Nocardiaceae</taxon>
        <taxon>Rhodococcus</taxon>
    </lineage>
</organism>
<dbReference type="RefSeq" id="WP_269602138.1">
    <property type="nucleotide sequence ID" value="NZ_JAPWIJ010000001.1"/>
</dbReference>
<evidence type="ECO:0000313" key="4">
    <source>
        <dbReference type="Proteomes" id="UP001081071"/>
    </source>
</evidence>
<feature type="region of interest" description="Disordered" evidence="1">
    <location>
        <begin position="287"/>
        <end position="310"/>
    </location>
</feature>
<dbReference type="PANTHER" id="PTHR43798:SF33">
    <property type="entry name" value="HYDROLASE, PUTATIVE (AFU_ORTHOLOGUE AFUA_2G14860)-RELATED"/>
    <property type="match status" value="1"/>
</dbReference>
<dbReference type="Gene3D" id="3.40.50.1820">
    <property type="entry name" value="alpha/beta hydrolase"/>
    <property type="match status" value="1"/>
</dbReference>
<dbReference type="EMBL" id="JAPWIJ010000001">
    <property type="protein sequence ID" value="MCZ4517532.1"/>
    <property type="molecule type" value="Genomic_DNA"/>
</dbReference>
<gene>
    <name evidence="3" type="ORF">O4220_03325</name>
</gene>
<keyword evidence="3" id="KW-0378">Hydrolase</keyword>
<evidence type="ECO:0000256" key="1">
    <source>
        <dbReference type="SAM" id="MobiDB-lite"/>
    </source>
</evidence>
<dbReference type="InterPro" id="IPR000073">
    <property type="entry name" value="AB_hydrolase_1"/>
</dbReference>
<dbReference type="InterPro" id="IPR029058">
    <property type="entry name" value="AB_hydrolase_fold"/>
</dbReference>
<accession>A0ABT4M9A8</accession>
<sequence>MSSPYELQSVELHKDVLRYVDIGDGPPVILVHGLLGSHQSWAPQLERLSHKYRVIAPDLFGHGESDKPTGDYSLSSHSATIRDLMDHLKIDSAPLVGHSLGGGIIMQLTYLFPERVDRLALVSSGGLGPEVSLLLKAATLPGSELVLPLLASDWFRKNTEGALAQLGRWGLPVKPGPSMAETWRSFRSVADRSTREAFLASTRAVVGPRGQTVSAKQHFEKFESIPSLLVWGGKDRMIPAKHADNIRREVPNSRVEIFPDAGHFPQLDEPDFFFRLLDEFLNSNGQGKDVAAGSDAPEEITPAVMPLQRP</sequence>
<evidence type="ECO:0000313" key="3">
    <source>
        <dbReference type="EMBL" id="MCZ4517532.1"/>
    </source>
</evidence>
<proteinExistence type="predicted"/>
<name>A0ABT4M9A8_9NOCA</name>
<dbReference type="Proteomes" id="UP001081071">
    <property type="component" value="Unassembled WGS sequence"/>
</dbReference>